<evidence type="ECO:0000313" key="5">
    <source>
        <dbReference type="EMBL" id="QIL87985.1"/>
    </source>
</evidence>
<dbReference type="GO" id="GO:0035275">
    <property type="term" value="F:dibutyl phthalate binding"/>
    <property type="evidence" value="ECO:0007669"/>
    <property type="project" value="TreeGrafter"/>
</dbReference>
<proteinExistence type="evidence at transcript level"/>
<feature type="signal peptide" evidence="4">
    <location>
        <begin position="1"/>
        <end position="24"/>
    </location>
</feature>
<reference evidence="5" key="1">
    <citation type="submission" date="2019-08" db="EMBL/GenBank/DDBJ databases">
        <authorList>
            <person name="Qian L."/>
            <person name="Wang Y."/>
        </authorList>
    </citation>
    <scope>NUCLEOTIDE SEQUENCE</scope>
</reference>
<keyword evidence="3" id="KW-0964">Secreted</keyword>
<name>A0A6G8D9T1_9HYME</name>
<dbReference type="GO" id="GO:0005576">
    <property type="term" value="C:extracellular region"/>
    <property type="evidence" value="ECO:0007669"/>
    <property type="project" value="UniProtKB-SubCell"/>
</dbReference>
<comment type="similarity">
    <text evidence="2">Belongs to the PBP/GOBP family.</text>
</comment>
<dbReference type="PANTHER" id="PTHR21364">
    <property type="entry name" value="GENERAL ODORANT-BINDING PROTEIN 19A"/>
    <property type="match status" value="1"/>
</dbReference>
<comment type="subcellular location">
    <subcellularLocation>
        <location evidence="1">Secreted</location>
    </subcellularLocation>
</comment>
<evidence type="ECO:0000256" key="2">
    <source>
        <dbReference type="ARBA" id="ARBA00008098"/>
    </source>
</evidence>
<evidence type="ECO:0000256" key="1">
    <source>
        <dbReference type="ARBA" id="ARBA00004613"/>
    </source>
</evidence>
<dbReference type="InterPro" id="IPR006170">
    <property type="entry name" value="PBP/GOBP"/>
</dbReference>
<protein>
    <submittedName>
        <fullName evidence="5">Putative odorant-binding protein 4</fullName>
    </submittedName>
</protein>
<evidence type="ECO:0000256" key="4">
    <source>
        <dbReference type="SAM" id="SignalP"/>
    </source>
</evidence>
<dbReference type="GO" id="GO:0042048">
    <property type="term" value="P:olfactory behavior"/>
    <property type="evidence" value="ECO:0007669"/>
    <property type="project" value="TreeGrafter"/>
</dbReference>
<evidence type="ECO:0000256" key="3">
    <source>
        <dbReference type="ARBA" id="ARBA00022525"/>
    </source>
</evidence>
<dbReference type="Gene3D" id="1.10.238.20">
    <property type="entry name" value="Pheromone/general odorant binding protein domain"/>
    <property type="match status" value="1"/>
</dbReference>
<dbReference type="SMART" id="SM00708">
    <property type="entry name" value="PhBP"/>
    <property type="match status" value="1"/>
</dbReference>
<dbReference type="CDD" id="cd23992">
    <property type="entry name" value="PBP_GOBP"/>
    <property type="match status" value="1"/>
</dbReference>
<dbReference type="EMBL" id="MN395700">
    <property type="protein sequence ID" value="QIL87985.1"/>
    <property type="molecule type" value="mRNA"/>
</dbReference>
<accession>A0A6G8D9T1</accession>
<sequence length="133" mass="15376">MSCFHRVHPILCILTLITVISVNADIKKDCRKQSQVSWASLKQLRTGNFDEDDQNLKCYLRCFMARNGILNNKNEIDVERALRNLPQSVQETSKKLLLRCKDVESDDSCNKAFQIAKCFVKMQPEILRDVPFV</sequence>
<organism evidence="5">
    <name type="scientific">Sclerodermus sichuanensis</name>
    <dbReference type="NCBI Taxonomy" id="592144"/>
    <lineage>
        <taxon>Eukaryota</taxon>
        <taxon>Metazoa</taxon>
        <taxon>Ecdysozoa</taxon>
        <taxon>Arthropoda</taxon>
        <taxon>Hexapoda</taxon>
        <taxon>Insecta</taxon>
        <taxon>Pterygota</taxon>
        <taxon>Neoptera</taxon>
        <taxon>Endopterygota</taxon>
        <taxon>Hymenoptera</taxon>
        <taxon>Apocrita</taxon>
        <taxon>Aculeata</taxon>
        <taxon>Chrysidoidea</taxon>
        <taxon>Bethylidae</taxon>
        <taxon>Scleroderminae</taxon>
        <taxon>Sclerodermus</taxon>
    </lineage>
</organism>
<dbReference type="GO" id="GO:0007608">
    <property type="term" value="P:sensory perception of smell"/>
    <property type="evidence" value="ECO:0007669"/>
    <property type="project" value="TreeGrafter"/>
</dbReference>
<dbReference type="InterPro" id="IPR036728">
    <property type="entry name" value="PBP_GOBP_sf"/>
</dbReference>
<dbReference type="GO" id="GO:0005549">
    <property type="term" value="F:odorant binding"/>
    <property type="evidence" value="ECO:0007669"/>
    <property type="project" value="InterPro"/>
</dbReference>
<dbReference type="SUPFAM" id="SSF47565">
    <property type="entry name" value="Insect pheromone/odorant-binding proteins"/>
    <property type="match status" value="1"/>
</dbReference>
<dbReference type="PANTHER" id="PTHR21364:SF1">
    <property type="entry name" value="GENERAL ODORANT-BINDING PROTEIN LUSH"/>
    <property type="match status" value="1"/>
</dbReference>
<dbReference type="FunFam" id="1.10.238.20:FF:000001">
    <property type="entry name" value="General odorant-binding protein lush"/>
    <property type="match status" value="1"/>
</dbReference>
<gene>
    <name evidence="5" type="primary">OBP4</name>
</gene>
<feature type="chain" id="PRO_5026034976" evidence="4">
    <location>
        <begin position="25"/>
        <end position="133"/>
    </location>
</feature>
<dbReference type="Pfam" id="PF01395">
    <property type="entry name" value="PBP_GOBP"/>
    <property type="match status" value="1"/>
</dbReference>
<keyword evidence="4" id="KW-0732">Signal</keyword>
<dbReference type="AlphaFoldDB" id="A0A6G8D9T1"/>